<dbReference type="FunFam" id="3.40.1190.10:FF:000011">
    <property type="entry name" value="Folylpolyglutamate synthase/dihydrofolate synthase"/>
    <property type="match status" value="1"/>
</dbReference>
<dbReference type="Proteomes" id="UP000223606">
    <property type="component" value="Chromosome 1"/>
</dbReference>
<dbReference type="InterPro" id="IPR018109">
    <property type="entry name" value="Folylpolyglutamate_synth_CS"/>
</dbReference>
<gene>
    <name evidence="12" type="primary">fgs</name>
    <name evidence="12" type="ORF">HDIA_4587</name>
</gene>
<dbReference type="PROSITE" id="PS01012">
    <property type="entry name" value="FOLYLPOLYGLU_SYNT_2"/>
    <property type="match status" value="1"/>
</dbReference>
<dbReference type="PANTHER" id="PTHR11136:SF0">
    <property type="entry name" value="DIHYDROFOLATE SYNTHETASE-RELATED"/>
    <property type="match status" value="1"/>
</dbReference>
<dbReference type="SUPFAM" id="SSF53244">
    <property type="entry name" value="MurD-like peptide ligases, peptide-binding domain"/>
    <property type="match status" value="1"/>
</dbReference>
<dbReference type="PANTHER" id="PTHR11136">
    <property type="entry name" value="FOLYLPOLYGLUTAMATE SYNTHASE-RELATED"/>
    <property type="match status" value="1"/>
</dbReference>
<dbReference type="InterPro" id="IPR001645">
    <property type="entry name" value="Folylpolyglutamate_synth"/>
</dbReference>
<comment type="cofactor">
    <cofactor evidence="1">
        <name>Mg(2+)</name>
        <dbReference type="ChEBI" id="CHEBI:18420"/>
    </cofactor>
</comment>
<dbReference type="KEGG" id="hdi:HDIA_4587"/>
<reference evidence="13" key="1">
    <citation type="submission" date="2017-09" db="EMBL/GenBank/DDBJ databases">
        <title>Genome sequence of Nannocystis excedens DSM 71.</title>
        <authorList>
            <person name="Blom J."/>
        </authorList>
    </citation>
    <scope>NUCLEOTIDE SEQUENCE [LARGE SCALE GENOMIC DNA]</scope>
    <source>
        <strain evidence="13">type strain: E19</strain>
    </source>
</reference>
<evidence type="ECO:0000256" key="10">
    <source>
        <dbReference type="PIRNR" id="PIRNR001563"/>
    </source>
</evidence>
<evidence type="ECO:0000256" key="5">
    <source>
        <dbReference type="ARBA" id="ARBA00022723"/>
    </source>
</evidence>
<evidence type="ECO:0000259" key="11">
    <source>
        <dbReference type="Pfam" id="PF08245"/>
    </source>
</evidence>
<dbReference type="Gene3D" id="3.40.1190.10">
    <property type="entry name" value="Mur-like, catalytic domain"/>
    <property type="match status" value="1"/>
</dbReference>
<keyword evidence="13" id="KW-1185">Reference proteome</keyword>
<evidence type="ECO:0000256" key="7">
    <source>
        <dbReference type="ARBA" id="ARBA00022840"/>
    </source>
</evidence>
<dbReference type="UniPathway" id="UPA00077">
    <property type="reaction ID" value="UER00157"/>
</dbReference>
<name>A0A2C9DDF4_9HYPH</name>
<dbReference type="Gene3D" id="3.90.190.20">
    <property type="entry name" value="Mur ligase, C-terminal domain"/>
    <property type="match status" value="1"/>
</dbReference>
<dbReference type="SUPFAM" id="SSF53623">
    <property type="entry name" value="MurD-like peptide ligases, catalytic domain"/>
    <property type="match status" value="1"/>
</dbReference>
<dbReference type="PIRSF" id="PIRSF001563">
    <property type="entry name" value="Folylpolyglu_synth"/>
    <property type="match status" value="1"/>
</dbReference>
<organism evidence="12 13">
    <name type="scientific">Hartmannibacter diazotrophicus</name>
    <dbReference type="NCBI Taxonomy" id="1482074"/>
    <lineage>
        <taxon>Bacteria</taxon>
        <taxon>Pseudomonadati</taxon>
        <taxon>Pseudomonadota</taxon>
        <taxon>Alphaproteobacteria</taxon>
        <taxon>Hyphomicrobiales</taxon>
        <taxon>Pleomorphomonadaceae</taxon>
        <taxon>Hartmannibacter</taxon>
    </lineage>
</organism>
<dbReference type="NCBIfam" id="TIGR01499">
    <property type="entry name" value="folC"/>
    <property type="match status" value="1"/>
</dbReference>
<evidence type="ECO:0000256" key="1">
    <source>
        <dbReference type="ARBA" id="ARBA00001946"/>
    </source>
</evidence>
<dbReference type="GO" id="GO:0046872">
    <property type="term" value="F:metal ion binding"/>
    <property type="evidence" value="ECO:0007669"/>
    <property type="project" value="UniProtKB-KW"/>
</dbReference>
<dbReference type="GO" id="GO:0046654">
    <property type="term" value="P:tetrahydrofolate biosynthetic process"/>
    <property type="evidence" value="ECO:0007669"/>
    <property type="project" value="UniProtKB-UniPathway"/>
</dbReference>
<dbReference type="GO" id="GO:0004326">
    <property type="term" value="F:tetrahydrofolylpolyglutamate synthase activity"/>
    <property type="evidence" value="ECO:0007669"/>
    <property type="project" value="UniProtKB-EC"/>
</dbReference>
<keyword evidence="8" id="KW-0460">Magnesium</keyword>
<dbReference type="OrthoDB" id="9809356at2"/>
<evidence type="ECO:0000313" key="12">
    <source>
        <dbReference type="EMBL" id="SON58128.1"/>
    </source>
</evidence>
<evidence type="ECO:0000256" key="9">
    <source>
        <dbReference type="ARBA" id="ARBA00047493"/>
    </source>
</evidence>
<evidence type="ECO:0000256" key="3">
    <source>
        <dbReference type="ARBA" id="ARBA00013025"/>
    </source>
</evidence>
<sequence>MPEALEILDRLSARWPKGYDLSLSRIERLLGALGNPHLKIPPVIHVAGTNGKGSTIAFMRAMLEAARFRVHTHTSPHLVRFNERYRLASGPGTSAFVDDATFTEALARVEAANGDEQITLFELLTAAGFILFSEHPADVVLLEVGLGGRFDATNVIRDPLVSVITSISLDHQAFLGDTVAEIAFEKAGIFKPGRPVVISQPDDDAVRAVFEAEAARVGATLAMGGEDWTVHEEHGRLVYQDESGLLDLPRPRLTGQHQFANAGTAIAALRRSGLNLPVSAIEAGLDTVDWSARLQRLAMGPLLEMAQSGAEIWLDGGHNVGAGEVVSAAMADLEERVARPLFLITGMLSTKDPVGFFASFKGLVRHVYCVPIESSDAGWPAAELADFAVKAGVSAEAALSVSDAMERLSARGPLDMAPRILICGSLYLAGEVLAANGQSPI</sequence>
<dbReference type="GO" id="GO:0005524">
    <property type="term" value="F:ATP binding"/>
    <property type="evidence" value="ECO:0007669"/>
    <property type="project" value="UniProtKB-KW"/>
</dbReference>
<accession>A0A2C9DDF4</accession>
<dbReference type="InterPro" id="IPR013221">
    <property type="entry name" value="Mur_ligase_cen"/>
</dbReference>
<dbReference type="EC" id="6.3.2.17" evidence="3"/>
<protein>
    <recommendedName>
        <fullName evidence="3">tetrahydrofolate synthase</fullName>
        <ecNumber evidence="3">6.3.2.17</ecNumber>
    </recommendedName>
</protein>
<dbReference type="InterPro" id="IPR036565">
    <property type="entry name" value="Mur-like_cat_sf"/>
</dbReference>
<comment type="similarity">
    <text evidence="2 10">Belongs to the folylpolyglutamate synthase family.</text>
</comment>
<dbReference type="RefSeq" id="WP_099558328.1">
    <property type="nucleotide sequence ID" value="NZ_LT960614.1"/>
</dbReference>
<comment type="catalytic activity">
    <reaction evidence="9">
        <text>(6S)-5,6,7,8-tetrahydrofolyl-(gamma-L-Glu)(n) + L-glutamate + ATP = (6S)-5,6,7,8-tetrahydrofolyl-(gamma-L-Glu)(n+1) + ADP + phosphate + H(+)</text>
        <dbReference type="Rhea" id="RHEA:10580"/>
        <dbReference type="Rhea" id="RHEA-COMP:14738"/>
        <dbReference type="Rhea" id="RHEA-COMP:14740"/>
        <dbReference type="ChEBI" id="CHEBI:15378"/>
        <dbReference type="ChEBI" id="CHEBI:29985"/>
        <dbReference type="ChEBI" id="CHEBI:30616"/>
        <dbReference type="ChEBI" id="CHEBI:43474"/>
        <dbReference type="ChEBI" id="CHEBI:141005"/>
        <dbReference type="ChEBI" id="CHEBI:456216"/>
        <dbReference type="EC" id="6.3.2.17"/>
    </reaction>
</comment>
<proteinExistence type="inferred from homology"/>
<keyword evidence="6 10" id="KW-0547">Nucleotide-binding</keyword>
<feature type="domain" description="Mur ligase central" evidence="11">
    <location>
        <begin position="46"/>
        <end position="268"/>
    </location>
</feature>
<evidence type="ECO:0000256" key="2">
    <source>
        <dbReference type="ARBA" id="ARBA00008276"/>
    </source>
</evidence>
<dbReference type="GO" id="GO:0005737">
    <property type="term" value="C:cytoplasm"/>
    <property type="evidence" value="ECO:0007669"/>
    <property type="project" value="TreeGrafter"/>
</dbReference>
<dbReference type="AlphaFoldDB" id="A0A2C9DDF4"/>
<evidence type="ECO:0000256" key="6">
    <source>
        <dbReference type="ARBA" id="ARBA00022741"/>
    </source>
</evidence>
<dbReference type="GO" id="GO:0008841">
    <property type="term" value="F:dihydrofolate synthase activity"/>
    <property type="evidence" value="ECO:0007669"/>
    <property type="project" value="TreeGrafter"/>
</dbReference>
<dbReference type="Pfam" id="PF08245">
    <property type="entry name" value="Mur_ligase_M"/>
    <property type="match status" value="1"/>
</dbReference>
<evidence type="ECO:0000256" key="8">
    <source>
        <dbReference type="ARBA" id="ARBA00022842"/>
    </source>
</evidence>
<dbReference type="InterPro" id="IPR036615">
    <property type="entry name" value="Mur_ligase_C_dom_sf"/>
</dbReference>
<dbReference type="EMBL" id="LT960614">
    <property type="protein sequence ID" value="SON58128.1"/>
    <property type="molecule type" value="Genomic_DNA"/>
</dbReference>
<keyword evidence="7 10" id="KW-0067">ATP-binding</keyword>
<evidence type="ECO:0000256" key="4">
    <source>
        <dbReference type="ARBA" id="ARBA00022598"/>
    </source>
</evidence>
<evidence type="ECO:0000313" key="13">
    <source>
        <dbReference type="Proteomes" id="UP000223606"/>
    </source>
</evidence>
<keyword evidence="4 10" id="KW-0436">Ligase</keyword>
<keyword evidence="5" id="KW-0479">Metal-binding</keyword>